<evidence type="ECO:0008006" key="4">
    <source>
        <dbReference type="Google" id="ProtNLM"/>
    </source>
</evidence>
<dbReference type="OrthoDB" id="54597at2"/>
<accession>A0A1W1UKH9</accession>
<dbReference type="Proteomes" id="UP000192582">
    <property type="component" value="Unassembled WGS sequence"/>
</dbReference>
<dbReference type="STRING" id="695939.SAMN00790413_04657"/>
<sequence length="460" mass="47414">MRGRRPLGLLALLLAVGTARAEGSFGVRYFLPASPALSGLSLDATWRGEALGGQLDARASFAGPEKQSFGLTYTRDKTVVLTQYDASRTLSGRGQTGLLFVQQGFAPSGDTGLRQLGVTAVYTDGGGTGYAFRVVNADLTGSGSFSKRWNWSLGTGTTLSDSGTDEGYGNRTVSTRARAGVTGRFEGAHPASVNLQGSWDHSSTTAGGKPGSPTPSRLGLSGNASVNVTATETVTTSARADSAGNWSSDLGLQSTRPPGWSLSAGANVSGRFGVGSAAAVPAALGWTASVTRAPQPWGGRLTYTGAGQPSPSHALDSEVQYQRERFSVQLGGGVTWRQDAATSAWVTAYRGSAGVTAQGEGLNAQLRLNLTANPSVTGGVTTYRTGGGLSGSVTYTREALSAEFSSALNYAPGSPAPWTGDVGLGVLYKVSERLQVSGSVRYRPDTTNPVQGGVGLRYTF</sequence>
<dbReference type="AlphaFoldDB" id="A0A1W1UKH9"/>
<name>A0A1W1UKH9_9DEIO</name>
<evidence type="ECO:0000313" key="2">
    <source>
        <dbReference type="EMBL" id="SMB81635.1"/>
    </source>
</evidence>
<dbReference type="RefSeq" id="WP_084045996.1">
    <property type="nucleotide sequence ID" value="NZ_FWWU01000005.1"/>
</dbReference>
<dbReference type="EMBL" id="FWWU01000005">
    <property type="protein sequence ID" value="SMB81635.1"/>
    <property type="molecule type" value="Genomic_DNA"/>
</dbReference>
<evidence type="ECO:0000313" key="3">
    <source>
        <dbReference type="Proteomes" id="UP000192582"/>
    </source>
</evidence>
<gene>
    <name evidence="2" type="ORF">SAMN00790413_04657</name>
</gene>
<protein>
    <recommendedName>
        <fullName evidence="4">Outer membrane protein beta-barrel domain-containing protein</fullName>
    </recommendedName>
</protein>
<feature type="compositionally biased region" description="Polar residues" evidence="1">
    <location>
        <begin position="193"/>
        <end position="206"/>
    </location>
</feature>
<proteinExistence type="predicted"/>
<feature type="region of interest" description="Disordered" evidence="1">
    <location>
        <begin position="188"/>
        <end position="222"/>
    </location>
</feature>
<keyword evidence="3" id="KW-1185">Reference proteome</keyword>
<organism evidence="2 3">
    <name type="scientific">Deinococcus hopiensis KR-140</name>
    <dbReference type="NCBI Taxonomy" id="695939"/>
    <lineage>
        <taxon>Bacteria</taxon>
        <taxon>Thermotogati</taxon>
        <taxon>Deinococcota</taxon>
        <taxon>Deinococci</taxon>
        <taxon>Deinococcales</taxon>
        <taxon>Deinococcaceae</taxon>
        <taxon>Deinococcus</taxon>
    </lineage>
</organism>
<reference evidence="2 3" key="1">
    <citation type="submission" date="2017-04" db="EMBL/GenBank/DDBJ databases">
        <authorList>
            <person name="Afonso C.L."/>
            <person name="Miller P.J."/>
            <person name="Scott M.A."/>
            <person name="Spackman E."/>
            <person name="Goraichik I."/>
            <person name="Dimitrov K.M."/>
            <person name="Suarez D.L."/>
            <person name="Swayne D.E."/>
        </authorList>
    </citation>
    <scope>NUCLEOTIDE SEQUENCE [LARGE SCALE GENOMIC DNA]</scope>
    <source>
        <strain evidence="2 3">KR-140</strain>
    </source>
</reference>
<evidence type="ECO:0000256" key="1">
    <source>
        <dbReference type="SAM" id="MobiDB-lite"/>
    </source>
</evidence>